<dbReference type="InterPro" id="IPR022776">
    <property type="entry name" value="TRM13/UPF0224_CHHC_Znf_dom"/>
</dbReference>
<proteinExistence type="predicted"/>
<dbReference type="GeneID" id="111089863"/>
<evidence type="ECO:0000259" key="4">
    <source>
        <dbReference type="Pfam" id="PF05253"/>
    </source>
</evidence>
<evidence type="ECO:0000256" key="2">
    <source>
        <dbReference type="ARBA" id="ARBA00022771"/>
    </source>
</evidence>
<dbReference type="Proteomes" id="UP000694941">
    <property type="component" value="Unplaced"/>
</dbReference>
<evidence type="ECO:0000256" key="1">
    <source>
        <dbReference type="ARBA" id="ARBA00022723"/>
    </source>
</evidence>
<accession>A0ABM1TSC2</accession>
<organism evidence="5 6">
    <name type="scientific">Limulus polyphemus</name>
    <name type="common">Atlantic horseshoe crab</name>
    <dbReference type="NCBI Taxonomy" id="6850"/>
    <lineage>
        <taxon>Eukaryota</taxon>
        <taxon>Metazoa</taxon>
        <taxon>Ecdysozoa</taxon>
        <taxon>Arthropoda</taxon>
        <taxon>Chelicerata</taxon>
        <taxon>Merostomata</taxon>
        <taxon>Xiphosura</taxon>
        <taxon>Limulidae</taxon>
        <taxon>Limulus</taxon>
    </lineage>
</organism>
<protein>
    <submittedName>
        <fullName evidence="6">U11/U12 small nuclear ribonucleoprotein 48 kDa protein-like</fullName>
    </submittedName>
</protein>
<feature type="domain" description="CHHC U11-48K-type" evidence="4">
    <location>
        <begin position="53"/>
        <end position="76"/>
    </location>
</feature>
<sequence length="87" mass="10114">MAGLNERKKVERELQLKKLNKFIEDSRNEFKSILSVLGWTSESLEVVQKEKIVACPLDSGHRLPASSLSRHTEFCKWFKAGYTREEM</sequence>
<keyword evidence="1" id="KW-0479">Metal-binding</keyword>
<feature type="non-terminal residue" evidence="6">
    <location>
        <position position="87"/>
    </location>
</feature>
<gene>
    <name evidence="6" type="primary">LOC111089863</name>
</gene>
<name>A0ABM1TSC2_LIMPO</name>
<evidence type="ECO:0000313" key="6">
    <source>
        <dbReference type="RefSeq" id="XP_022258778.1"/>
    </source>
</evidence>
<keyword evidence="5" id="KW-1185">Reference proteome</keyword>
<evidence type="ECO:0000313" key="5">
    <source>
        <dbReference type="Proteomes" id="UP000694941"/>
    </source>
</evidence>
<dbReference type="RefSeq" id="XP_022258778.1">
    <property type="nucleotide sequence ID" value="XM_022403070.1"/>
</dbReference>
<keyword evidence="3" id="KW-0862">Zinc</keyword>
<evidence type="ECO:0000256" key="3">
    <source>
        <dbReference type="ARBA" id="ARBA00022833"/>
    </source>
</evidence>
<keyword evidence="2" id="KW-0863">Zinc-finger</keyword>
<dbReference type="Pfam" id="PF05253">
    <property type="entry name" value="zf-U11-48K"/>
    <property type="match status" value="1"/>
</dbReference>
<reference evidence="6" key="1">
    <citation type="submission" date="2025-08" db="UniProtKB">
        <authorList>
            <consortium name="RefSeq"/>
        </authorList>
    </citation>
    <scope>IDENTIFICATION</scope>
    <source>
        <tissue evidence="6">Muscle</tissue>
    </source>
</reference>